<feature type="domain" description="Signal transduction histidine kinase subgroup 3 dimerisation and phosphoacceptor" evidence="10">
    <location>
        <begin position="462"/>
        <end position="527"/>
    </location>
</feature>
<feature type="transmembrane region" description="Helical" evidence="9">
    <location>
        <begin position="231"/>
        <end position="253"/>
    </location>
</feature>
<dbReference type="InterPro" id="IPR050482">
    <property type="entry name" value="Sensor_HK_TwoCompSys"/>
</dbReference>
<dbReference type="RefSeq" id="WP_398283958.1">
    <property type="nucleotide sequence ID" value="NZ_JBITLV010000007.1"/>
</dbReference>
<dbReference type="EMBL" id="JBITLV010000007">
    <property type="protein sequence ID" value="MFI7589364.1"/>
    <property type="molecule type" value="Genomic_DNA"/>
</dbReference>
<dbReference type="EC" id="2.7.13.3" evidence="2"/>
<dbReference type="SUPFAM" id="SSF55874">
    <property type="entry name" value="ATPase domain of HSP90 chaperone/DNA topoisomerase II/histidine kinase"/>
    <property type="match status" value="1"/>
</dbReference>
<evidence type="ECO:0000256" key="3">
    <source>
        <dbReference type="ARBA" id="ARBA00022553"/>
    </source>
</evidence>
<keyword evidence="12" id="KW-1185">Reference proteome</keyword>
<feature type="transmembrane region" description="Helical" evidence="9">
    <location>
        <begin position="65"/>
        <end position="86"/>
    </location>
</feature>
<dbReference type="GO" id="GO:0016301">
    <property type="term" value="F:kinase activity"/>
    <property type="evidence" value="ECO:0007669"/>
    <property type="project" value="UniProtKB-KW"/>
</dbReference>
<name>A0ABW8ASI5_9ACTN</name>
<dbReference type="InterPro" id="IPR011712">
    <property type="entry name" value="Sig_transdc_His_kin_sub3_dim/P"/>
</dbReference>
<evidence type="ECO:0000313" key="11">
    <source>
        <dbReference type="EMBL" id="MFI7589364.1"/>
    </source>
</evidence>
<dbReference type="PANTHER" id="PTHR24421:SF10">
    <property type="entry name" value="NITRATE_NITRITE SENSOR PROTEIN NARQ"/>
    <property type="match status" value="1"/>
</dbReference>
<feature type="transmembrane region" description="Helical" evidence="9">
    <location>
        <begin position="298"/>
        <end position="318"/>
    </location>
</feature>
<dbReference type="Gene3D" id="3.30.565.10">
    <property type="entry name" value="Histidine kinase-like ATPase, C-terminal domain"/>
    <property type="match status" value="1"/>
</dbReference>
<comment type="catalytic activity">
    <reaction evidence="1">
        <text>ATP + protein L-histidine = ADP + protein N-phospho-L-histidine.</text>
        <dbReference type="EC" id="2.7.13.3"/>
    </reaction>
</comment>
<dbReference type="InterPro" id="IPR036890">
    <property type="entry name" value="HATPase_C_sf"/>
</dbReference>
<keyword evidence="6 11" id="KW-0418">Kinase</keyword>
<keyword evidence="8" id="KW-0902">Two-component regulatory system</keyword>
<protein>
    <recommendedName>
        <fullName evidence="2">histidine kinase</fullName>
        <ecNumber evidence="2">2.7.13.3</ecNumber>
    </recommendedName>
</protein>
<feature type="transmembrane region" description="Helical" evidence="9">
    <location>
        <begin position="98"/>
        <end position="116"/>
    </location>
</feature>
<dbReference type="Gene3D" id="1.20.5.1930">
    <property type="match status" value="1"/>
</dbReference>
<organism evidence="11 12">
    <name type="scientific">Spongisporangium articulatum</name>
    <dbReference type="NCBI Taxonomy" id="3362603"/>
    <lineage>
        <taxon>Bacteria</taxon>
        <taxon>Bacillati</taxon>
        <taxon>Actinomycetota</taxon>
        <taxon>Actinomycetes</taxon>
        <taxon>Kineosporiales</taxon>
        <taxon>Kineosporiaceae</taxon>
        <taxon>Spongisporangium</taxon>
    </lineage>
</organism>
<keyword evidence="9" id="KW-0812">Transmembrane</keyword>
<dbReference type="Pfam" id="PF07730">
    <property type="entry name" value="HisKA_3"/>
    <property type="match status" value="1"/>
</dbReference>
<evidence type="ECO:0000313" key="12">
    <source>
        <dbReference type="Proteomes" id="UP001612915"/>
    </source>
</evidence>
<keyword evidence="5" id="KW-0547">Nucleotide-binding</keyword>
<feature type="transmembrane region" description="Helical" evidence="9">
    <location>
        <begin position="128"/>
        <end position="148"/>
    </location>
</feature>
<feature type="transmembrane region" description="Helical" evidence="9">
    <location>
        <begin position="40"/>
        <end position="58"/>
    </location>
</feature>
<evidence type="ECO:0000256" key="9">
    <source>
        <dbReference type="SAM" id="Phobius"/>
    </source>
</evidence>
<evidence type="ECO:0000256" key="4">
    <source>
        <dbReference type="ARBA" id="ARBA00022679"/>
    </source>
</evidence>
<dbReference type="Proteomes" id="UP001612915">
    <property type="component" value="Unassembled WGS sequence"/>
</dbReference>
<evidence type="ECO:0000256" key="6">
    <source>
        <dbReference type="ARBA" id="ARBA00022777"/>
    </source>
</evidence>
<keyword evidence="3" id="KW-0597">Phosphoprotein</keyword>
<evidence type="ECO:0000256" key="5">
    <source>
        <dbReference type="ARBA" id="ARBA00022741"/>
    </source>
</evidence>
<reference evidence="11 12" key="1">
    <citation type="submission" date="2024-10" db="EMBL/GenBank/DDBJ databases">
        <title>The Natural Products Discovery Center: Release of the First 8490 Sequenced Strains for Exploring Actinobacteria Biosynthetic Diversity.</title>
        <authorList>
            <person name="Kalkreuter E."/>
            <person name="Kautsar S.A."/>
            <person name="Yang D."/>
            <person name="Bader C.D."/>
            <person name="Teijaro C.N."/>
            <person name="Fluegel L."/>
            <person name="Davis C.M."/>
            <person name="Simpson J.R."/>
            <person name="Lauterbach L."/>
            <person name="Steele A.D."/>
            <person name="Gui C."/>
            <person name="Meng S."/>
            <person name="Li G."/>
            <person name="Viehrig K."/>
            <person name="Ye F."/>
            <person name="Su P."/>
            <person name="Kiefer A.F."/>
            <person name="Nichols A."/>
            <person name="Cepeda A.J."/>
            <person name="Yan W."/>
            <person name="Fan B."/>
            <person name="Jiang Y."/>
            <person name="Adhikari A."/>
            <person name="Zheng C.-J."/>
            <person name="Schuster L."/>
            <person name="Cowan T.M."/>
            <person name="Smanski M.J."/>
            <person name="Chevrette M.G."/>
            <person name="De Carvalho L.P.S."/>
            <person name="Shen B."/>
        </authorList>
    </citation>
    <scope>NUCLEOTIDE SEQUENCE [LARGE SCALE GENOMIC DNA]</scope>
    <source>
        <strain evidence="11 12">NPDC049639</strain>
    </source>
</reference>
<proteinExistence type="predicted"/>
<keyword evidence="9" id="KW-1133">Transmembrane helix</keyword>
<evidence type="ECO:0000256" key="2">
    <source>
        <dbReference type="ARBA" id="ARBA00012438"/>
    </source>
</evidence>
<evidence type="ECO:0000259" key="10">
    <source>
        <dbReference type="Pfam" id="PF07730"/>
    </source>
</evidence>
<evidence type="ECO:0000256" key="7">
    <source>
        <dbReference type="ARBA" id="ARBA00022840"/>
    </source>
</evidence>
<gene>
    <name evidence="11" type="ORF">ACIB24_20040</name>
</gene>
<feature type="transmembrane region" description="Helical" evidence="9">
    <location>
        <begin position="200"/>
        <end position="219"/>
    </location>
</feature>
<dbReference type="CDD" id="cd16917">
    <property type="entry name" value="HATPase_UhpB-NarQ-NarX-like"/>
    <property type="match status" value="1"/>
</dbReference>
<accession>A0ABW8ASI5</accession>
<comment type="caution">
    <text evidence="11">The sequence shown here is derived from an EMBL/GenBank/DDBJ whole genome shotgun (WGS) entry which is preliminary data.</text>
</comment>
<feature type="transmembrane region" description="Helical" evidence="9">
    <location>
        <begin position="265"/>
        <end position="286"/>
    </location>
</feature>
<evidence type="ECO:0000256" key="1">
    <source>
        <dbReference type="ARBA" id="ARBA00000085"/>
    </source>
</evidence>
<evidence type="ECO:0000256" key="8">
    <source>
        <dbReference type="ARBA" id="ARBA00023012"/>
    </source>
</evidence>
<keyword evidence="9" id="KW-0472">Membrane</keyword>
<dbReference type="PANTHER" id="PTHR24421">
    <property type="entry name" value="NITRATE/NITRITE SENSOR PROTEIN NARX-RELATED"/>
    <property type="match status" value="1"/>
</dbReference>
<keyword evidence="4" id="KW-0808">Transferase</keyword>
<keyword evidence="7" id="KW-0067">ATP-binding</keyword>
<feature type="transmembrane region" description="Helical" evidence="9">
    <location>
        <begin position="168"/>
        <end position="188"/>
    </location>
</feature>
<sequence length="642" mass="67122">MSVRRNRLSAALALLVYVLATLSMLAARRAAPAIDTSEAVAALVALPPTVVLGLLVAWRRPDSPVGAGLIWLGASPALAWSLEIWGRRDAGLGADVGAGAWVWNLAGFALLCQVFPDGPLTDRWWRRLPVLFLGSAVLVNTLLAFYTAQQDGRWDVEIPQAVWSAVQLPAAVLFLATLAASVASIAVRYRRGEASTREQLRWLLLGAASVPVLLAAGWVAQAAGASVTASYSGFLIAMLVVFPASVAIAILRHDLLDIDRLISESAAWVATSVVAAGAFAGVVLLLAQVDVAAPGSPLGQAAAAFVAALLLLPVHRWAHGVAGRLFDRERTVVAARLAAFVRAVRDGSAAPESVQDVLRSTLDDPDLLVLLRLPGDGGYVTPAGVAADAPPGHSVVPLTAQGADVGLLVLSRPSARRLRVAQAAVVQVRLPVEVSRLQLGLRDALAEAQAGRARLVEAVSQERRRLERDLHDGAQQQVVAAGMRLRMLQRRHALPAAASAEIDSTVTALEDVVAELRRLAHGVRPRRLDDGLEPALRDLVSTSPIPVTLAVSDVRIGEALATTAYFVVAESLANTLKHAGASAAQVSVALAPGLVVRVVDDGCGGAEPRFGLTTMRDRVTALGGRLSVTSPAGGGTVVEAAF</sequence>